<protein>
    <submittedName>
        <fullName evidence="3">Uncharacterized protein</fullName>
    </submittedName>
</protein>
<evidence type="ECO:0000256" key="1">
    <source>
        <dbReference type="SAM" id="Coils"/>
    </source>
</evidence>
<gene>
    <name evidence="3" type="ORF">CUJ86_10355</name>
</gene>
<sequence>MLKKDAKVKFLEHQLEEREREIVSMRDQERTFASPEDERVYRLEQRLRETEALVKGLTEEVLDLKSVTNKLYRAFEARIEAERAAEKERAARVVIEEPAPVIEVAKPSIEAKKSVRVRKEPEPVEEDEDQSGMDLIMQPDGTLKRERRTGSSYIIAPSKYQAPAGLGDDRRKGSRKGRETKSSSVIIAEDDDDSITR</sequence>
<dbReference type="EMBL" id="PGCL01000005">
    <property type="protein sequence ID" value="TAJ43526.1"/>
    <property type="molecule type" value="Genomic_DNA"/>
</dbReference>
<name>A0A483CLX7_9EURY</name>
<feature type="compositionally biased region" description="Basic and acidic residues" evidence="2">
    <location>
        <begin position="167"/>
        <end position="181"/>
    </location>
</feature>
<proteinExistence type="predicted"/>
<keyword evidence="4" id="KW-1185">Reference proteome</keyword>
<feature type="compositionally biased region" description="Basic and acidic residues" evidence="2">
    <location>
        <begin position="113"/>
        <end position="122"/>
    </location>
</feature>
<reference evidence="3 4" key="1">
    <citation type="submission" date="2017-11" db="EMBL/GenBank/DDBJ databases">
        <title>Isolation and Characterization of Methanofollis Species from Methane Seep Offshore SW Taiwan.</title>
        <authorList>
            <person name="Teng N.-H."/>
            <person name="Lai M.-C."/>
            <person name="Chen S.-C."/>
        </authorList>
    </citation>
    <scope>NUCLEOTIDE SEQUENCE [LARGE SCALE GENOMIC DNA]</scope>
    <source>
        <strain evidence="3 4">FWC-SCC2</strain>
    </source>
</reference>
<organism evidence="3 4">
    <name type="scientific">Methanofollis fontis</name>
    <dbReference type="NCBI Taxonomy" id="2052832"/>
    <lineage>
        <taxon>Archaea</taxon>
        <taxon>Methanobacteriati</taxon>
        <taxon>Methanobacteriota</taxon>
        <taxon>Stenosarchaea group</taxon>
        <taxon>Methanomicrobia</taxon>
        <taxon>Methanomicrobiales</taxon>
        <taxon>Methanomicrobiaceae</taxon>
        <taxon>Methanofollis</taxon>
    </lineage>
</organism>
<keyword evidence="1" id="KW-0175">Coiled coil</keyword>
<evidence type="ECO:0000313" key="3">
    <source>
        <dbReference type="EMBL" id="TAJ43526.1"/>
    </source>
</evidence>
<feature type="region of interest" description="Disordered" evidence="2">
    <location>
        <begin position="113"/>
        <end position="197"/>
    </location>
</feature>
<evidence type="ECO:0000256" key="2">
    <source>
        <dbReference type="SAM" id="MobiDB-lite"/>
    </source>
</evidence>
<feature type="compositionally biased region" description="Acidic residues" evidence="2">
    <location>
        <begin position="188"/>
        <end position="197"/>
    </location>
</feature>
<dbReference type="OrthoDB" id="112329at2157"/>
<evidence type="ECO:0000313" key="4">
    <source>
        <dbReference type="Proteomes" id="UP000292580"/>
    </source>
</evidence>
<dbReference type="AlphaFoldDB" id="A0A483CLX7"/>
<feature type="coiled-coil region" evidence="1">
    <location>
        <begin position="1"/>
        <end position="60"/>
    </location>
</feature>
<dbReference type="Proteomes" id="UP000292580">
    <property type="component" value="Unassembled WGS sequence"/>
</dbReference>
<accession>A0A483CLX7</accession>
<comment type="caution">
    <text evidence="3">The sequence shown here is derived from an EMBL/GenBank/DDBJ whole genome shotgun (WGS) entry which is preliminary data.</text>
</comment>